<reference evidence="1 2" key="1">
    <citation type="submission" date="2021-03" db="EMBL/GenBank/DDBJ databases">
        <title>Complete genome of Parasphingorhabdus_sp.JHSY0214.</title>
        <authorList>
            <person name="Yoo J.H."/>
            <person name="Bae J.W."/>
        </authorList>
    </citation>
    <scope>NUCLEOTIDE SEQUENCE [LARGE SCALE GENOMIC DNA]</scope>
    <source>
        <strain evidence="1 2">JHSY0214</strain>
    </source>
</reference>
<dbReference type="PANTHER" id="PTHR47623">
    <property type="entry name" value="OS09G0287300 PROTEIN"/>
    <property type="match status" value="1"/>
</dbReference>
<dbReference type="SUPFAM" id="SSF53254">
    <property type="entry name" value="Phosphoglycerate mutase-like"/>
    <property type="match status" value="1"/>
</dbReference>
<gene>
    <name evidence="1" type="ORF">J4G78_12380</name>
</gene>
<evidence type="ECO:0000313" key="1">
    <source>
        <dbReference type="EMBL" id="QTD55024.1"/>
    </source>
</evidence>
<dbReference type="CDD" id="cd07040">
    <property type="entry name" value="HP"/>
    <property type="match status" value="1"/>
</dbReference>
<sequence>MKKLTLLRHAKSSWDDPVARDFDRPLNDKGKRAAAIMGKFIKRNDLAFDQVLASPAVRVIETLENVEPVSGLSFEPQWDRKIYLASSVTLMDVLRGANADADHVLMVGHNPGLEDLIFDLVPDDGSSEARDAVEVKYPTAALAELSLDIDSWSDIKDSCATLNRFTRPRDLDPELGPDYA</sequence>
<evidence type="ECO:0000313" key="2">
    <source>
        <dbReference type="Proteomes" id="UP000663923"/>
    </source>
</evidence>
<dbReference type="RefSeq" id="WP_207986851.1">
    <property type="nucleotide sequence ID" value="NZ_CP071794.1"/>
</dbReference>
<accession>A0ABX7T0F7</accession>
<dbReference type="InterPro" id="IPR013078">
    <property type="entry name" value="His_Pase_superF_clade-1"/>
</dbReference>
<dbReference type="PANTHER" id="PTHR47623:SF1">
    <property type="entry name" value="OS09G0287300 PROTEIN"/>
    <property type="match status" value="1"/>
</dbReference>
<name>A0ABX7T0F7_9SPHN</name>
<dbReference type="Proteomes" id="UP000663923">
    <property type="component" value="Chromosome"/>
</dbReference>
<keyword evidence="2" id="KW-1185">Reference proteome</keyword>
<dbReference type="Gene3D" id="3.40.50.1240">
    <property type="entry name" value="Phosphoglycerate mutase-like"/>
    <property type="match status" value="1"/>
</dbReference>
<protein>
    <submittedName>
        <fullName evidence="1">Histidine phosphatase family protein</fullName>
    </submittedName>
</protein>
<dbReference type="InterPro" id="IPR029033">
    <property type="entry name" value="His_PPase_superfam"/>
</dbReference>
<organism evidence="1 2">
    <name type="scientific">Parasphingorhabdus cellanae</name>
    <dbReference type="NCBI Taxonomy" id="2806553"/>
    <lineage>
        <taxon>Bacteria</taxon>
        <taxon>Pseudomonadati</taxon>
        <taxon>Pseudomonadota</taxon>
        <taxon>Alphaproteobacteria</taxon>
        <taxon>Sphingomonadales</taxon>
        <taxon>Sphingomonadaceae</taxon>
        <taxon>Parasphingorhabdus</taxon>
    </lineage>
</organism>
<dbReference type="Pfam" id="PF00300">
    <property type="entry name" value="His_Phos_1"/>
    <property type="match status" value="1"/>
</dbReference>
<dbReference type="SMART" id="SM00855">
    <property type="entry name" value="PGAM"/>
    <property type="match status" value="1"/>
</dbReference>
<proteinExistence type="predicted"/>
<dbReference type="EMBL" id="CP071794">
    <property type="protein sequence ID" value="QTD55024.1"/>
    <property type="molecule type" value="Genomic_DNA"/>
</dbReference>